<evidence type="ECO:0000256" key="1">
    <source>
        <dbReference type="ARBA" id="ARBA00010506"/>
    </source>
</evidence>
<evidence type="ECO:0000256" key="9">
    <source>
        <dbReference type="SAM" id="MobiDB-lite"/>
    </source>
</evidence>
<dbReference type="InterPro" id="IPR021786">
    <property type="entry name" value="Cdc5p/Cef1_C"/>
</dbReference>
<feature type="region of interest" description="Disordered" evidence="9">
    <location>
        <begin position="117"/>
        <end position="165"/>
    </location>
</feature>
<comment type="similarity">
    <text evidence="1">Belongs to the CEF1 family.</text>
</comment>
<evidence type="ECO:0000259" key="11">
    <source>
        <dbReference type="PROSITE" id="PS51294"/>
    </source>
</evidence>
<evidence type="ECO:0000256" key="7">
    <source>
        <dbReference type="ARBA" id="ARBA00023242"/>
    </source>
</evidence>
<dbReference type="GO" id="GO:0005681">
    <property type="term" value="C:spliceosomal complex"/>
    <property type="evidence" value="ECO:0007669"/>
    <property type="project" value="UniProtKB-KW"/>
</dbReference>
<dbReference type="GO" id="GO:0003677">
    <property type="term" value="F:DNA binding"/>
    <property type="evidence" value="ECO:0007669"/>
    <property type="project" value="UniProtKB-KW"/>
</dbReference>
<feature type="compositionally biased region" description="Basic and acidic residues" evidence="9">
    <location>
        <begin position="300"/>
        <end position="312"/>
    </location>
</feature>
<dbReference type="PANTHER" id="PTHR45885:SF1">
    <property type="entry name" value="CELL DIVISION CYCLE 5-LIKE PROTEIN"/>
    <property type="match status" value="1"/>
</dbReference>
<keyword evidence="6" id="KW-0508">mRNA splicing</keyword>
<dbReference type="STRING" id="101127.A0A1X2GCL2"/>
<dbReference type="PANTHER" id="PTHR45885">
    <property type="entry name" value="CELL DIVISION CYCLE 5-LIKE PROTEIN"/>
    <property type="match status" value="1"/>
</dbReference>
<dbReference type="SMART" id="SM00717">
    <property type="entry name" value="SANT"/>
    <property type="match status" value="2"/>
</dbReference>
<feature type="region of interest" description="Disordered" evidence="9">
    <location>
        <begin position="440"/>
        <end position="557"/>
    </location>
</feature>
<dbReference type="GO" id="GO:0000974">
    <property type="term" value="C:Prp19 complex"/>
    <property type="evidence" value="ECO:0007669"/>
    <property type="project" value="InterPro"/>
</dbReference>
<dbReference type="FunFam" id="1.10.10.60:FF:000021">
    <property type="entry name" value="CDC5 cell division cycle 5-like"/>
    <property type="match status" value="1"/>
</dbReference>
<sequence>MGYTPMIKGGIWKNTEDEILKAAVSKYGKNQWARISSLLVRKSPKQCKARWYEWLDPSIKKTEWSREEDEKLLHLAKLMPTQWRTIAPIVGRTPAQCLERYQRLLDEAEQTLGRDTLGLSGAMGSESGPSADDVRRLRPGEVDPEPETKPARPDPVDMDEDEKEMLSEARARLANTQGKKAKRKARERQLEEARRLTSLQKRRELKAAGINVRIKKMKNTMDYNTDIPFEKRAPKGFYDVTEEKAQKANPELLTNVRLSKLNRRRADLEEEKERERKRKQGHASKDKSEGNQGRFVPAKENARQVKIQEQEQVAKRRKLVLPAPQVGEQELEDIVKTGFAGESAKSLVQAEGDEQATSGLLGDYAVTPSTNNIRTPRVSQQKDTLLNEALNLRAMTETQTPLLGQQNVDFLGTQGTGFDGITPRSMAVQTPNPMATPLRGATPAGEASAATVGGQTPFKTPLRDHFNINDEPETVSATPRDEKLASAQRKRSLMTGLASLPKPRNEWEIRLPDMDDDDQDEDKQGGSEAVGTSQTIEDMAEVERRNKQRAAEQEQEQLARRSLAVQLGLPRPTSIPASIQKVHQHLDDVQAMIHQEFVRLLQHDTIKYPVTGSAVAPGAAKMSDDLQGLEDEFDSASLEDARHELDEEIKSMLHLDPQDGKTQVQQAVWEHVQSVPGYEDRWRQEHDDLFFSSKLKQFMTLEEMPDDSDKIQGLRKMIESNRQTMIRDATKAGKLEKKMDIRLGGYMSRSDTLCSQIVDAFEELESAKLEYNSFVILQMNERAATPRRVQALEDEVTKLAQRERELQQKYKELDVEKSHFLAALA</sequence>
<dbReference type="PROSITE" id="PS51294">
    <property type="entry name" value="HTH_MYB"/>
    <property type="match status" value="2"/>
</dbReference>
<dbReference type="InterPro" id="IPR009057">
    <property type="entry name" value="Homeodomain-like_sf"/>
</dbReference>
<dbReference type="InterPro" id="IPR017930">
    <property type="entry name" value="Myb_dom"/>
</dbReference>
<dbReference type="Pfam" id="PF11831">
    <property type="entry name" value="Myb_Cef"/>
    <property type="match status" value="1"/>
</dbReference>
<evidence type="ECO:0000313" key="12">
    <source>
        <dbReference type="EMBL" id="ORX50819.1"/>
    </source>
</evidence>
<keyword evidence="4" id="KW-0677">Repeat</keyword>
<dbReference type="InterPro" id="IPR047240">
    <property type="entry name" value="SANT_CDC5L_II"/>
</dbReference>
<dbReference type="Proteomes" id="UP000242146">
    <property type="component" value="Unassembled WGS sequence"/>
</dbReference>
<evidence type="ECO:0000256" key="2">
    <source>
        <dbReference type="ARBA" id="ARBA00022664"/>
    </source>
</evidence>
<dbReference type="EMBL" id="MCGT01000022">
    <property type="protein sequence ID" value="ORX50819.1"/>
    <property type="molecule type" value="Genomic_DNA"/>
</dbReference>
<feature type="domain" description="HTH myb-type" evidence="11">
    <location>
        <begin position="60"/>
        <end position="109"/>
    </location>
</feature>
<name>A0A1X2GCL2_9FUNG</name>
<feature type="domain" description="HTH myb-type" evidence="11">
    <location>
        <begin position="4"/>
        <end position="59"/>
    </location>
</feature>
<feature type="coiled-coil region" evidence="8">
    <location>
        <begin position="789"/>
        <end position="816"/>
    </location>
</feature>
<reference evidence="12 13" key="1">
    <citation type="submission" date="2016-07" db="EMBL/GenBank/DDBJ databases">
        <title>Pervasive Adenine N6-methylation of Active Genes in Fungi.</title>
        <authorList>
            <consortium name="DOE Joint Genome Institute"/>
            <person name="Mondo S.J."/>
            <person name="Dannebaum R.O."/>
            <person name="Kuo R.C."/>
            <person name="Labutti K."/>
            <person name="Haridas S."/>
            <person name="Kuo A."/>
            <person name="Salamov A."/>
            <person name="Ahrendt S.R."/>
            <person name="Lipzen A."/>
            <person name="Sullivan W."/>
            <person name="Andreopoulos W.B."/>
            <person name="Clum A."/>
            <person name="Lindquist E."/>
            <person name="Daum C."/>
            <person name="Ramamoorthy G.K."/>
            <person name="Gryganskyi A."/>
            <person name="Culley D."/>
            <person name="Magnuson J.K."/>
            <person name="James T.Y."/>
            <person name="O'Malley M.A."/>
            <person name="Stajich J.E."/>
            <person name="Spatafora J.W."/>
            <person name="Visel A."/>
            <person name="Grigoriev I.V."/>
        </authorList>
    </citation>
    <scope>NUCLEOTIDE SEQUENCE [LARGE SCALE GENOMIC DNA]</scope>
    <source>
        <strain evidence="12 13">NRRL 3301</strain>
    </source>
</reference>
<evidence type="ECO:0000256" key="8">
    <source>
        <dbReference type="SAM" id="Coils"/>
    </source>
</evidence>
<feature type="domain" description="Myb-like" evidence="10">
    <location>
        <begin position="4"/>
        <end position="55"/>
    </location>
</feature>
<dbReference type="CDD" id="cd00167">
    <property type="entry name" value="SANT"/>
    <property type="match status" value="1"/>
</dbReference>
<feature type="compositionally biased region" description="Basic and acidic residues" evidence="9">
    <location>
        <begin position="541"/>
        <end position="552"/>
    </location>
</feature>
<keyword evidence="2" id="KW-0507">mRNA processing</keyword>
<evidence type="ECO:0000256" key="4">
    <source>
        <dbReference type="ARBA" id="ARBA00022737"/>
    </source>
</evidence>
<evidence type="ECO:0000256" key="5">
    <source>
        <dbReference type="ARBA" id="ARBA00023125"/>
    </source>
</evidence>
<evidence type="ECO:0000256" key="6">
    <source>
        <dbReference type="ARBA" id="ARBA00023187"/>
    </source>
</evidence>
<comment type="caution">
    <text evidence="12">The sequence shown here is derived from an EMBL/GenBank/DDBJ whole genome shotgun (WGS) entry which is preliminary data.</text>
</comment>
<evidence type="ECO:0000259" key="10">
    <source>
        <dbReference type="PROSITE" id="PS50090"/>
    </source>
</evidence>
<keyword evidence="8" id="KW-0175">Coiled coil</keyword>
<keyword evidence="3" id="KW-0747">Spliceosome</keyword>
<dbReference type="Pfam" id="PF13921">
    <property type="entry name" value="Myb_DNA-bind_6"/>
    <property type="match status" value="1"/>
</dbReference>
<dbReference type="PROSITE" id="PS50090">
    <property type="entry name" value="MYB_LIKE"/>
    <property type="match status" value="2"/>
</dbReference>
<keyword evidence="5" id="KW-0238">DNA-binding</keyword>
<feature type="domain" description="Myb-like" evidence="10">
    <location>
        <begin position="56"/>
        <end position="105"/>
    </location>
</feature>
<gene>
    <name evidence="12" type="ORF">DM01DRAFT_1307846</name>
</gene>
<dbReference type="Gene3D" id="1.10.10.60">
    <property type="entry name" value="Homeodomain-like"/>
    <property type="match status" value="2"/>
</dbReference>
<dbReference type="SUPFAM" id="SSF46689">
    <property type="entry name" value="Homeodomain-like"/>
    <property type="match status" value="1"/>
</dbReference>
<feature type="compositionally biased region" description="Basic and acidic residues" evidence="9">
    <location>
        <begin position="503"/>
        <end position="513"/>
    </location>
</feature>
<feature type="compositionally biased region" description="Basic and acidic residues" evidence="9">
    <location>
        <begin position="264"/>
        <end position="274"/>
    </location>
</feature>
<accession>A0A1X2GCL2</accession>
<feature type="region of interest" description="Disordered" evidence="9">
    <location>
        <begin position="264"/>
        <end position="312"/>
    </location>
</feature>
<feature type="compositionally biased region" description="Basic and acidic residues" evidence="9">
    <location>
        <begin position="132"/>
        <end position="155"/>
    </location>
</feature>
<dbReference type="CDD" id="cd11659">
    <property type="entry name" value="SANT_CDC5_II"/>
    <property type="match status" value="1"/>
</dbReference>
<evidence type="ECO:0000313" key="13">
    <source>
        <dbReference type="Proteomes" id="UP000242146"/>
    </source>
</evidence>
<organism evidence="12 13">
    <name type="scientific">Hesseltinella vesiculosa</name>
    <dbReference type="NCBI Taxonomy" id="101127"/>
    <lineage>
        <taxon>Eukaryota</taxon>
        <taxon>Fungi</taxon>
        <taxon>Fungi incertae sedis</taxon>
        <taxon>Mucoromycota</taxon>
        <taxon>Mucoromycotina</taxon>
        <taxon>Mucoromycetes</taxon>
        <taxon>Mucorales</taxon>
        <taxon>Cunninghamellaceae</taxon>
        <taxon>Hesseltinella</taxon>
    </lineage>
</organism>
<dbReference type="AlphaFoldDB" id="A0A1X2GCL2"/>
<protein>
    <submittedName>
        <fullName evidence="12">Uncharacterized protein</fullName>
    </submittedName>
</protein>
<dbReference type="OrthoDB" id="1410009at2759"/>
<proteinExistence type="inferred from homology"/>
<dbReference type="InterPro" id="IPR001005">
    <property type="entry name" value="SANT/Myb"/>
</dbReference>
<keyword evidence="13" id="KW-1185">Reference proteome</keyword>
<dbReference type="InterPro" id="IPR047242">
    <property type="entry name" value="CDC5L/Cef1"/>
</dbReference>
<dbReference type="GO" id="GO:0000398">
    <property type="term" value="P:mRNA splicing, via spliceosome"/>
    <property type="evidence" value="ECO:0007669"/>
    <property type="project" value="InterPro"/>
</dbReference>
<evidence type="ECO:0000256" key="3">
    <source>
        <dbReference type="ARBA" id="ARBA00022728"/>
    </source>
</evidence>
<keyword evidence="7" id="KW-0539">Nucleus</keyword>